<keyword evidence="4" id="KW-1185">Reference proteome</keyword>
<organism evidence="3 4">
    <name type="scientific">Coccomyxa subellipsoidea</name>
    <dbReference type="NCBI Taxonomy" id="248742"/>
    <lineage>
        <taxon>Eukaryota</taxon>
        <taxon>Viridiplantae</taxon>
        <taxon>Chlorophyta</taxon>
        <taxon>core chlorophytes</taxon>
        <taxon>Trebouxiophyceae</taxon>
        <taxon>Trebouxiophyceae incertae sedis</taxon>
        <taxon>Coccomyxaceae</taxon>
        <taxon>Coccomyxa</taxon>
    </lineage>
</organism>
<feature type="compositionally biased region" description="Low complexity" evidence="2">
    <location>
        <begin position="1147"/>
        <end position="1158"/>
    </location>
</feature>
<feature type="region of interest" description="Disordered" evidence="2">
    <location>
        <begin position="613"/>
        <end position="649"/>
    </location>
</feature>
<accession>A0ABR2Z2B9</accession>
<dbReference type="EMBL" id="JALJOT010000001">
    <property type="protein sequence ID" value="KAK9918083.1"/>
    <property type="molecule type" value="Genomic_DNA"/>
</dbReference>
<evidence type="ECO:0000313" key="4">
    <source>
        <dbReference type="Proteomes" id="UP001491310"/>
    </source>
</evidence>
<proteinExistence type="predicted"/>
<feature type="region of interest" description="Disordered" evidence="2">
    <location>
        <begin position="688"/>
        <end position="727"/>
    </location>
</feature>
<dbReference type="CDD" id="cd14686">
    <property type="entry name" value="bZIP"/>
    <property type="match status" value="1"/>
</dbReference>
<feature type="coiled-coil region" evidence="1">
    <location>
        <begin position="1070"/>
        <end position="1097"/>
    </location>
</feature>
<feature type="compositionally biased region" description="Low complexity" evidence="2">
    <location>
        <begin position="570"/>
        <end position="593"/>
    </location>
</feature>
<evidence type="ECO:0008006" key="5">
    <source>
        <dbReference type="Google" id="ProtNLM"/>
    </source>
</evidence>
<reference evidence="3 4" key="1">
    <citation type="journal article" date="2024" name="Nat. Commun.">
        <title>Phylogenomics reveals the evolutionary origins of lichenization in chlorophyte algae.</title>
        <authorList>
            <person name="Puginier C."/>
            <person name="Libourel C."/>
            <person name="Otte J."/>
            <person name="Skaloud P."/>
            <person name="Haon M."/>
            <person name="Grisel S."/>
            <person name="Petersen M."/>
            <person name="Berrin J.G."/>
            <person name="Delaux P.M."/>
            <person name="Dal Grande F."/>
            <person name="Keller J."/>
        </authorList>
    </citation>
    <scope>NUCLEOTIDE SEQUENCE [LARGE SCALE GENOMIC DNA]</scope>
    <source>
        <strain evidence="3 4">SAG 216-7</strain>
    </source>
</reference>
<feature type="coiled-coil region" evidence="1">
    <location>
        <begin position="981"/>
        <end position="1015"/>
    </location>
</feature>
<evidence type="ECO:0000256" key="1">
    <source>
        <dbReference type="SAM" id="Coils"/>
    </source>
</evidence>
<evidence type="ECO:0000313" key="3">
    <source>
        <dbReference type="EMBL" id="KAK9918083.1"/>
    </source>
</evidence>
<dbReference type="PANTHER" id="PTHR47357">
    <property type="entry name" value="COP1-INTERACTIVE PROTEIN 1"/>
    <property type="match status" value="1"/>
</dbReference>
<dbReference type="Proteomes" id="UP001491310">
    <property type="component" value="Unassembled WGS sequence"/>
</dbReference>
<feature type="region of interest" description="Disordered" evidence="2">
    <location>
        <begin position="1140"/>
        <end position="1169"/>
    </location>
</feature>
<feature type="compositionally biased region" description="Polar residues" evidence="2">
    <location>
        <begin position="350"/>
        <end position="363"/>
    </location>
</feature>
<gene>
    <name evidence="3" type="ORF">WJX75_001065</name>
</gene>
<feature type="region of interest" description="Disordered" evidence="2">
    <location>
        <begin position="563"/>
        <end position="599"/>
    </location>
</feature>
<evidence type="ECO:0000256" key="2">
    <source>
        <dbReference type="SAM" id="MobiDB-lite"/>
    </source>
</evidence>
<feature type="coiled-coil region" evidence="1">
    <location>
        <begin position="91"/>
        <end position="118"/>
    </location>
</feature>
<dbReference type="Gene3D" id="1.20.5.170">
    <property type="match status" value="1"/>
</dbReference>
<feature type="coiled-coil region" evidence="1">
    <location>
        <begin position="414"/>
        <end position="441"/>
    </location>
</feature>
<feature type="coiled-coil region" evidence="1">
    <location>
        <begin position="214"/>
        <end position="347"/>
    </location>
</feature>
<sequence length="1169" mass="125757">MQQLNSSNGGVACGGGQRKRGRPRRYDTTLPLLPGAMEAQASAAMAGHINGVDSEKRKRTRGAKPKYHFVTAEEAIAHRRERNRITALASYEKRKAHENALRSQIAQLEQEQVALRELLDLVQQPVVDKGPAALPLGKKLGRLSLVRGEYFQTPHLHQLENNCLLQGPPLLAKWIREGLRLADSAGASSRIEQRLGVLAAKLASLKDGRAIPDLDAAMQELQNEVLHLKSVEEEITGYAERALAETERLTKENEDLKKSQEDATLDRQMVKAMVEAEKLKAAGEAYKHDMLQTKVMELEAELEATRRAAKREASSMSRALSEARNAIAAREKEARALKLDLEQLRAAKISQESSTSGQANGSSERAVESAAPPEPSGTPLASEHEEIAVRLMAAGPSGVDQALLAAAAKALRDVSVLDKQLLRAREEKAKLAREVEDLNNTVFSKSFKAPSAWAEREVKYKMEKRDWDSQGIKLRDAIAKLEAENARYRAENKAAEFEAQIQELKTALSVKEAEKVEVQKELHELQIRSRDISGPVGLHLHDIDHDVVQNIIEDMEAHRIGVSAPINGTPSQSSRGSPSRSARGSPPRSSIPPLDLASHFVPGSNVEEIIQDYDEKGMGIAGPRSGRRSRRKGSRLAGDGTSPDVRADDSFDELRCGNVHDLQGNFLHVGQGPPDAHVAPSRAALEGDSLATPRGGLQHPAGFGSPLDPISGLLRGSHSEDGTPATAPLDALQHASRSGLPATGAVEGHTSASNVPASGADHSSAGSLPEQQARRSDQSLGEGVALGNGPSAADIDRLHGSPGRGVVENAFAVEPQDGDVGWASRSRAVTTDDCASEASSTLAGLIGRGTSSMGGLRDSSSDGGDEWDVERRAALKADRAAAEAAWGAHVADNDIGVLRWKAAEAGSRVELYEAQISKMQLALERADQENSRLEQELRALAESSAKGREERRGSSLAMLRDRVRSISLLSSPLEQQAAERLQDAGEKLKSSQHERAALQKQRDALARQLAHVAEKISSGMIPDTDELAVPEHIAAAAEASASVSEASSGDNPKSPGRPRFSGIGHVYAGLSDEEVEVMRLREENETLMETLVRAKVELAETQGDYLKTRRALLRSVEKQAHMAERLDCLKSAVNEGDLANASSLLTSSPSGKGRSSSGNTESLGERDAY</sequence>
<keyword evidence="1" id="KW-0175">Coiled coil</keyword>
<feature type="region of interest" description="Disordered" evidence="2">
    <location>
        <begin position="1039"/>
        <end position="1060"/>
    </location>
</feature>
<feature type="region of interest" description="Disordered" evidence="2">
    <location>
        <begin position="845"/>
        <end position="865"/>
    </location>
</feature>
<feature type="compositionally biased region" description="Low complexity" evidence="2">
    <location>
        <begin position="851"/>
        <end position="862"/>
    </location>
</feature>
<name>A0ABR2Z2B9_9CHLO</name>
<feature type="region of interest" description="Disordered" evidence="2">
    <location>
        <begin position="349"/>
        <end position="380"/>
    </location>
</feature>
<protein>
    <recommendedName>
        <fullName evidence="5">BZIP domain-containing protein</fullName>
    </recommendedName>
</protein>
<feature type="region of interest" description="Disordered" evidence="2">
    <location>
        <begin position="1"/>
        <end position="28"/>
    </location>
</feature>
<feature type="compositionally biased region" description="Basic residues" evidence="2">
    <location>
        <begin position="625"/>
        <end position="634"/>
    </location>
</feature>
<feature type="coiled-coil region" evidence="1">
    <location>
        <begin position="471"/>
        <end position="528"/>
    </location>
</feature>
<comment type="caution">
    <text evidence="3">The sequence shown here is derived from an EMBL/GenBank/DDBJ whole genome shotgun (WGS) entry which is preliminary data.</text>
</comment>
<feature type="region of interest" description="Disordered" evidence="2">
    <location>
        <begin position="740"/>
        <end position="801"/>
    </location>
</feature>
<feature type="compositionally biased region" description="Low complexity" evidence="2">
    <location>
        <begin position="1039"/>
        <end position="1048"/>
    </location>
</feature>
<feature type="coiled-coil region" evidence="1">
    <location>
        <begin position="909"/>
        <end position="950"/>
    </location>
</feature>
<dbReference type="PANTHER" id="PTHR47357:SF1">
    <property type="entry name" value="SPINDLE POLE BODY COMPONENT 110"/>
    <property type="match status" value="1"/>
</dbReference>